<dbReference type="GO" id="GO:0099402">
    <property type="term" value="P:plant organ development"/>
    <property type="evidence" value="ECO:0007669"/>
    <property type="project" value="UniProtKB-ARBA"/>
</dbReference>
<dbReference type="GO" id="GO:0005886">
    <property type="term" value="C:plasma membrane"/>
    <property type="evidence" value="ECO:0007669"/>
    <property type="project" value="UniProtKB-SubCell"/>
</dbReference>
<keyword evidence="10" id="KW-0325">Glycoprotein</keyword>
<keyword evidence="5 11" id="KW-0812">Transmembrane</keyword>
<name>A0A8J5LG49_ZINOF</name>
<keyword evidence="4" id="KW-0433">Leucine-rich repeat</keyword>
<evidence type="ECO:0000256" key="8">
    <source>
        <dbReference type="ARBA" id="ARBA00022989"/>
    </source>
</evidence>
<evidence type="ECO:0000259" key="13">
    <source>
        <dbReference type="Pfam" id="PF23598"/>
    </source>
</evidence>
<sequence>MKRKKKVWNLPKKEDGDFLFTLGDGDFLFTLADGDFLFTLAGDVHRVNCGCKGSYDSSKHATLFLVILLFSTRACCDDHPHASKRISCLESERSALLAIKSDLYNSDHWLSSWSGYDCCNWSGVACDNTTSHVIRLDVHYPLDPYVSYPEKSKVNPSLFELKHLKYLDLSFNNFDSTHMPSMISSLVHLEHLNLSNANFNGLIPQQLGNLSNLRYLNLSCCDYWYSPLWSNDLSWLFHLTSLEYLDMSCVNLSTTTNWLHQINYNSLEQLALSNCGLQDATGGAGTDNLSSNQIEGNISVNATGKLKHLKLDGNSLTKVPLNMGSLFHLEYLDLSLNHITDMILLSMVNLSCLEHLDLQGNHITGEILLSLGNFIHLKYLDLSHNRITGEIPLSMGNLTSLIHLDVSSNEFYGCIPDVLGNLINLEELVLSDNNISCQIPGNMGKLHNLRYFNASMNYLMGQIPMSLGDLCNLEDLDLSKNNIGGELTNLLDGPFPSALRNSDELVSLDLGGNKFFGEIPNWVGRSFPLLKFLRLSSNSFDHAIPASIGNLTSLQVLDLSFNNLIGSIPSSISNFSSMVVKQNYTDLLYARSDHQAICESYANQLYRCEAVVNSFKDNIIITAKGLTNEYTNALSAVASIDLSNNNISGEIPKEITKLHGLDFLNLSNNHLIGRIPENLGAMKELESLDLSMNYLMGEIPVELSALSFLGSLNLSHNNLSGRIPTGGQLSTFNDSIYVGNEGLCGVPLPECPGDEANHSPYQAEDDDKLERVLDYAIIVIGFIVGFWTYLGVIFIKKTARITLFRMVDDMYDWITRECCEDHPHASKRINRLESKRRALLSIKSDLYKSDYWLSSWTGYDCCKWRGVSCDNTTNHVIKLDLHYPLDQYLDLPKKNFLGNHSSLLLMDLSSNEFSGRIPDAFCNLIYLEDLLLFDNNISGQIPENMGNLHNLRYFDASMNNLMGQIPLSLGDLCNLETLDLSLNNIGGELTNLLDGLSKCPQGSQLWNFNIHGNKLSGSIPFSLGQLSQLQFLDISWNLLQGNMTEAHFSKLTDLSDLDISYNSLNLILSDDWVPPFHAEKIHMSYCHLGTRFPSWIQTQTTLEDLSLSGVLDFMEIFQLPSSLSNIMDLSNNSFEGTIPSSYAKFEYAKNGSIPSTIENLSFMGVKQNYTHNLLRFSGDSSGFHGCESCGYFSNGDMGYILDDNIKITAKGSTNEYTKALSAVASIDLSNNELSGEIPKEIIKLHGLCFLNLSNNHLTGRIPENISAITELESLDLSMNHLTGEIPSKLSSLNFLSFLNISYNNLSGRIPIGGQFSTFNDSIYDGNKGLCGVPLPECPNDDVNHSPSQIEENEKGDKLETILNYTFIVMGFIVGFWAYFGMVIMKKSIKVTLFQLADKMYDWIYVQLSLRIAKLNMKWQK</sequence>
<comment type="subcellular location">
    <subcellularLocation>
        <location evidence="1">Cell membrane</location>
        <topology evidence="1">Single-pass type I membrane protein</topology>
    </subcellularLocation>
</comment>
<dbReference type="EMBL" id="JACMSC010000008">
    <property type="protein sequence ID" value="KAG6511438.1"/>
    <property type="molecule type" value="Genomic_DNA"/>
</dbReference>
<dbReference type="Pfam" id="PF00560">
    <property type="entry name" value="LRR_1"/>
    <property type="match status" value="9"/>
</dbReference>
<dbReference type="SUPFAM" id="SSF52047">
    <property type="entry name" value="RNI-like"/>
    <property type="match status" value="1"/>
</dbReference>
<dbReference type="GO" id="GO:0009653">
    <property type="term" value="P:anatomical structure morphogenesis"/>
    <property type="evidence" value="ECO:0007669"/>
    <property type="project" value="UniProtKB-ARBA"/>
</dbReference>
<keyword evidence="9 11" id="KW-0472">Membrane</keyword>
<keyword evidence="15" id="KW-1185">Reference proteome</keyword>
<dbReference type="FunFam" id="3.80.10.10:FF:000213">
    <property type="entry name" value="Tyrosine-sulfated glycopeptide receptor 1"/>
    <property type="match status" value="1"/>
</dbReference>
<dbReference type="Gene3D" id="3.80.10.10">
    <property type="entry name" value="Ribonuclease Inhibitor"/>
    <property type="match status" value="6"/>
</dbReference>
<dbReference type="PRINTS" id="PR00019">
    <property type="entry name" value="LEURICHRPT"/>
</dbReference>
<dbReference type="PANTHER" id="PTHR48063">
    <property type="entry name" value="LRR RECEPTOR-LIKE KINASE"/>
    <property type="match status" value="1"/>
</dbReference>
<accession>A0A8J5LG49</accession>
<dbReference type="InterPro" id="IPR013210">
    <property type="entry name" value="LRR_N_plant-typ"/>
</dbReference>
<evidence type="ECO:0000313" key="15">
    <source>
        <dbReference type="Proteomes" id="UP000734854"/>
    </source>
</evidence>
<dbReference type="Proteomes" id="UP000734854">
    <property type="component" value="Unassembled WGS sequence"/>
</dbReference>
<dbReference type="Pfam" id="PF23598">
    <property type="entry name" value="LRR_14"/>
    <property type="match status" value="2"/>
</dbReference>
<dbReference type="InterPro" id="IPR046956">
    <property type="entry name" value="RLP23-like"/>
</dbReference>
<keyword evidence="3" id="KW-1003">Cell membrane</keyword>
<keyword evidence="7" id="KW-0677">Repeat</keyword>
<evidence type="ECO:0000256" key="7">
    <source>
        <dbReference type="ARBA" id="ARBA00022737"/>
    </source>
</evidence>
<dbReference type="InterPro" id="IPR032675">
    <property type="entry name" value="LRR_dom_sf"/>
</dbReference>
<dbReference type="SUPFAM" id="SSF52058">
    <property type="entry name" value="L domain-like"/>
    <property type="match status" value="2"/>
</dbReference>
<reference evidence="14 15" key="1">
    <citation type="submission" date="2020-08" db="EMBL/GenBank/DDBJ databases">
        <title>Plant Genome Project.</title>
        <authorList>
            <person name="Zhang R.-G."/>
        </authorList>
    </citation>
    <scope>NUCLEOTIDE SEQUENCE [LARGE SCALE GENOMIC DNA]</scope>
    <source>
        <tissue evidence="14">Rhizome</tissue>
    </source>
</reference>
<proteinExistence type="inferred from homology"/>
<evidence type="ECO:0000259" key="12">
    <source>
        <dbReference type="Pfam" id="PF08263"/>
    </source>
</evidence>
<evidence type="ECO:0000256" key="5">
    <source>
        <dbReference type="ARBA" id="ARBA00022692"/>
    </source>
</evidence>
<dbReference type="FunFam" id="3.80.10.10:FF:000095">
    <property type="entry name" value="LRR receptor-like serine/threonine-protein kinase GSO1"/>
    <property type="match status" value="1"/>
</dbReference>
<feature type="domain" description="Disease resistance R13L4/SHOC-2-like LRR" evidence="13">
    <location>
        <begin position="919"/>
        <end position="1106"/>
    </location>
</feature>
<dbReference type="InterPro" id="IPR055414">
    <property type="entry name" value="LRR_R13L4/SHOC2-like"/>
</dbReference>
<feature type="transmembrane region" description="Helical" evidence="11">
    <location>
        <begin position="1361"/>
        <end position="1379"/>
    </location>
</feature>
<comment type="similarity">
    <text evidence="2">Belongs to the RLP family.</text>
</comment>
<evidence type="ECO:0000256" key="4">
    <source>
        <dbReference type="ARBA" id="ARBA00022614"/>
    </source>
</evidence>
<evidence type="ECO:0000256" key="10">
    <source>
        <dbReference type="ARBA" id="ARBA00023180"/>
    </source>
</evidence>
<dbReference type="FunFam" id="3.80.10.10:FF:000400">
    <property type="entry name" value="Nuclear pore complex protein NUP107"/>
    <property type="match status" value="1"/>
</dbReference>
<organism evidence="14 15">
    <name type="scientific">Zingiber officinale</name>
    <name type="common">Ginger</name>
    <name type="synonym">Amomum zingiber</name>
    <dbReference type="NCBI Taxonomy" id="94328"/>
    <lineage>
        <taxon>Eukaryota</taxon>
        <taxon>Viridiplantae</taxon>
        <taxon>Streptophyta</taxon>
        <taxon>Embryophyta</taxon>
        <taxon>Tracheophyta</taxon>
        <taxon>Spermatophyta</taxon>
        <taxon>Magnoliopsida</taxon>
        <taxon>Liliopsida</taxon>
        <taxon>Zingiberales</taxon>
        <taxon>Zingiberaceae</taxon>
        <taxon>Zingiber</taxon>
    </lineage>
</organism>
<evidence type="ECO:0000256" key="11">
    <source>
        <dbReference type="SAM" id="Phobius"/>
    </source>
</evidence>
<feature type="domain" description="Leucine-rich repeat-containing N-terminal plant-type" evidence="12">
    <location>
        <begin position="836"/>
        <end position="870"/>
    </location>
</feature>
<dbReference type="Pfam" id="PF08263">
    <property type="entry name" value="LRRNT_2"/>
    <property type="match status" value="2"/>
</dbReference>
<dbReference type="SMART" id="SM00369">
    <property type="entry name" value="LRR_TYP"/>
    <property type="match status" value="14"/>
</dbReference>
<evidence type="ECO:0000256" key="9">
    <source>
        <dbReference type="ARBA" id="ARBA00023136"/>
    </source>
</evidence>
<keyword evidence="8 11" id="KW-1133">Transmembrane helix</keyword>
<evidence type="ECO:0000256" key="2">
    <source>
        <dbReference type="ARBA" id="ARBA00009592"/>
    </source>
</evidence>
<dbReference type="PANTHER" id="PTHR48063:SF112">
    <property type="entry name" value="RECEPTOR LIKE PROTEIN 30-LIKE"/>
    <property type="match status" value="1"/>
</dbReference>
<feature type="transmembrane region" description="Helical" evidence="11">
    <location>
        <begin position="772"/>
        <end position="795"/>
    </location>
</feature>
<feature type="domain" description="Leucine-rich repeat-containing N-terminal plant-type" evidence="12">
    <location>
        <begin position="90"/>
        <end position="127"/>
    </location>
</feature>
<dbReference type="InterPro" id="IPR001611">
    <property type="entry name" value="Leu-rich_rpt"/>
</dbReference>
<evidence type="ECO:0000256" key="6">
    <source>
        <dbReference type="ARBA" id="ARBA00022729"/>
    </source>
</evidence>
<gene>
    <name evidence="14" type="ORF">ZIOFF_029506</name>
</gene>
<comment type="caution">
    <text evidence="14">The sequence shown here is derived from an EMBL/GenBank/DDBJ whole genome shotgun (WGS) entry which is preliminary data.</text>
</comment>
<evidence type="ECO:0000256" key="3">
    <source>
        <dbReference type="ARBA" id="ARBA00022475"/>
    </source>
</evidence>
<dbReference type="FunFam" id="3.80.10.10:FF:000111">
    <property type="entry name" value="LRR receptor-like serine/threonine-protein kinase ERECTA"/>
    <property type="match status" value="1"/>
</dbReference>
<dbReference type="InterPro" id="IPR003591">
    <property type="entry name" value="Leu-rich_rpt_typical-subtyp"/>
</dbReference>
<feature type="domain" description="Disease resistance R13L4/SHOC-2-like LRR" evidence="13">
    <location>
        <begin position="346"/>
        <end position="534"/>
    </location>
</feature>
<keyword evidence="6" id="KW-0732">Signal</keyword>
<evidence type="ECO:0000313" key="14">
    <source>
        <dbReference type="EMBL" id="KAG6511438.1"/>
    </source>
</evidence>
<protein>
    <submittedName>
        <fullName evidence="14">Uncharacterized protein</fullName>
    </submittedName>
</protein>
<evidence type="ECO:0000256" key="1">
    <source>
        <dbReference type="ARBA" id="ARBA00004251"/>
    </source>
</evidence>
<dbReference type="SMART" id="SM00365">
    <property type="entry name" value="LRR_SD22"/>
    <property type="match status" value="9"/>
</dbReference>
<dbReference type="Pfam" id="PF13516">
    <property type="entry name" value="LRR_6"/>
    <property type="match status" value="1"/>
</dbReference>
<dbReference type="PROSITE" id="PS51450">
    <property type="entry name" value="LRR"/>
    <property type="match status" value="3"/>
</dbReference>